<dbReference type="InterPro" id="IPR036271">
    <property type="entry name" value="Tet_transcr_reg_TetR-rel_C_sf"/>
</dbReference>
<dbReference type="GO" id="GO:0003700">
    <property type="term" value="F:DNA-binding transcription factor activity"/>
    <property type="evidence" value="ECO:0007669"/>
    <property type="project" value="TreeGrafter"/>
</dbReference>
<evidence type="ECO:0000259" key="5">
    <source>
        <dbReference type="PROSITE" id="PS50977"/>
    </source>
</evidence>
<organism evidence="6 7">
    <name type="scientific">Alkanindiges hydrocarboniclasticus</name>
    <dbReference type="NCBI Taxonomy" id="1907941"/>
    <lineage>
        <taxon>Bacteria</taxon>
        <taxon>Pseudomonadati</taxon>
        <taxon>Pseudomonadota</taxon>
        <taxon>Gammaproteobacteria</taxon>
        <taxon>Moraxellales</taxon>
        <taxon>Moraxellaceae</taxon>
        <taxon>Alkanindiges</taxon>
    </lineage>
</organism>
<evidence type="ECO:0000256" key="1">
    <source>
        <dbReference type="ARBA" id="ARBA00023015"/>
    </source>
</evidence>
<dbReference type="Proteomes" id="UP000192132">
    <property type="component" value="Unassembled WGS sequence"/>
</dbReference>
<dbReference type="Pfam" id="PF00440">
    <property type="entry name" value="TetR_N"/>
    <property type="match status" value="1"/>
</dbReference>
<dbReference type="InterPro" id="IPR050109">
    <property type="entry name" value="HTH-type_TetR-like_transc_reg"/>
</dbReference>
<dbReference type="Gene3D" id="1.10.10.60">
    <property type="entry name" value="Homeodomain-like"/>
    <property type="match status" value="1"/>
</dbReference>
<keyword evidence="1" id="KW-0805">Transcription regulation</keyword>
<dbReference type="PANTHER" id="PTHR30055:SF146">
    <property type="entry name" value="HTH-TYPE TRANSCRIPTIONAL DUAL REGULATOR CECR"/>
    <property type="match status" value="1"/>
</dbReference>
<dbReference type="OrthoDB" id="270177at2"/>
<protein>
    <recommendedName>
        <fullName evidence="5">HTH tetR-type domain-containing protein</fullName>
    </recommendedName>
</protein>
<dbReference type="InterPro" id="IPR001647">
    <property type="entry name" value="HTH_TetR"/>
</dbReference>
<dbReference type="PROSITE" id="PS50977">
    <property type="entry name" value="HTH_TETR_2"/>
    <property type="match status" value="1"/>
</dbReference>
<reference evidence="6 7" key="1">
    <citation type="submission" date="2016-10" db="EMBL/GenBank/DDBJ databases">
        <title>Draft Genome sequence of Alkanindiges sp. strain H1.</title>
        <authorList>
            <person name="Subhash Y."/>
            <person name="Lee S."/>
        </authorList>
    </citation>
    <scope>NUCLEOTIDE SEQUENCE [LARGE SCALE GENOMIC DNA]</scope>
    <source>
        <strain evidence="6 7">H1</strain>
    </source>
</reference>
<dbReference type="SUPFAM" id="SSF46689">
    <property type="entry name" value="Homeodomain-like"/>
    <property type="match status" value="1"/>
</dbReference>
<dbReference type="STRING" id="1907941.BKE30_04765"/>
<dbReference type="Gene3D" id="1.10.357.10">
    <property type="entry name" value="Tetracycline Repressor, domain 2"/>
    <property type="match status" value="1"/>
</dbReference>
<feature type="DNA-binding region" description="H-T-H motif" evidence="4">
    <location>
        <begin position="44"/>
        <end position="63"/>
    </location>
</feature>
<accession>A0A1S8CVT1</accession>
<dbReference type="PRINTS" id="PR00455">
    <property type="entry name" value="HTHTETR"/>
</dbReference>
<sequence length="217" mass="24385">MTNVPDTSQASCTSALTRRGIERRASLLQAANTLFLEKGFNAVSLDDIVQFCGGSKAAIYQYFGNKKGLFAALFEYRCEKFFKSNPPPQWQPGQSLHEIMLLTAKSVYTAFTDPDNIAFTRLVVEESQRDPELAQLAYDSGPKRGLLIVANLLERAHTQGEIDCPHPYESATLFFGMLRHAQWRLLVGLSPLEDHLDADHYLKYLVDRFLAGHRLSS</sequence>
<dbReference type="SUPFAM" id="SSF48498">
    <property type="entry name" value="Tetracyclin repressor-like, C-terminal domain"/>
    <property type="match status" value="1"/>
</dbReference>
<name>A0A1S8CVT1_9GAMM</name>
<dbReference type="GO" id="GO:0000976">
    <property type="term" value="F:transcription cis-regulatory region binding"/>
    <property type="evidence" value="ECO:0007669"/>
    <property type="project" value="TreeGrafter"/>
</dbReference>
<keyword evidence="7" id="KW-1185">Reference proteome</keyword>
<evidence type="ECO:0000313" key="6">
    <source>
        <dbReference type="EMBL" id="ONG41418.1"/>
    </source>
</evidence>
<evidence type="ECO:0000256" key="4">
    <source>
        <dbReference type="PROSITE-ProRule" id="PRU00335"/>
    </source>
</evidence>
<dbReference type="RefSeq" id="WP_076877498.1">
    <property type="nucleotide sequence ID" value="NZ_MLCN01000010.1"/>
</dbReference>
<evidence type="ECO:0000256" key="2">
    <source>
        <dbReference type="ARBA" id="ARBA00023125"/>
    </source>
</evidence>
<gene>
    <name evidence="6" type="ORF">BKE30_04765</name>
</gene>
<dbReference type="PANTHER" id="PTHR30055">
    <property type="entry name" value="HTH-TYPE TRANSCRIPTIONAL REGULATOR RUTR"/>
    <property type="match status" value="1"/>
</dbReference>
<comment type="caution">
    <text evidence="6">The sequence shown here is derived from an EMBL/GenBank/DDBJ whole genome shotgun (WGS) entry which is preliminary data.</text>
</comment>
<feature type="domain" description="HTH tetR-type" evidence="5">
    <location>
        <begin position="21"/>
        <end position="81"/>
    </location>
</feature>
<proteinExistence type="predicted"/>
<keyword evidence="3" id="KW-0804">Transcription</keyword>
<dbReference type="InterPro" id="IPR039536">
    <property type="entry name" value="TetR_C_Proteobacteria"/>
</dbReference>
<evidence type="ECO:0000256" key="3">
    <source>
        <dbReference type="ARBA" id="ARBA00023163"/>
    </source>
</evidence>
<keyword evidence="2 4" id="KW-0238">DNA-binding</keyword>
<evidence type="ECO:0000313" key="7">
    <source>
        <dbReference type="Proteomes" id="UP000192132"/>
    </source>
</evidence>
<dbReference type="EMBL" id="MLCN01000010">
    <property type="protein sequence ID" value="ONG41418.1"/>
    <property type="molecule type" value="Genomic_DNA"/>
</dbReference>
<dbReference type="AlphaFoldDB" id="A0A1S8CVT1"/>
<dbReference type="InterPro" id="IPR009057">
    <property type="entry name" value="Homeodomain-like_sf"/>
</dbReference>
<dbReference type="FunFam" id="1.10.10.60:FF:000141">
    <property type="entry name" value="TetR family transcriptional regulator"/>
    <property type="match status" value="1"/>
</dbReference>
<dbReference type="Pfam" id="PF14246">
    <property type="entry name" value="TetR_C_7"/>
    <property type="match status" value="1"/>
</dbReference>